<comment type="caution">
    <text evidence="1">The sequence shown here is derived from an EMBL/GenBank/DDBJ whole genome shotgun (WGS) entry which is preliminary data.</text>
</comment>
<organism evidence="1 2">
    <name type="scientific">Victivallis lenta</name>
    <dbReference type="NCBI Taxonomy" id="2606640"/>
    <lineage>
        <taxon>Bacteria</taxon>
        <taxon>Pseudomonadati</taxon>
        <taxon>Lentisphaerota</taxon>
        <taxon>Lentisphaeria</taxon>
        <taxon>Victivallales</taxon>
        <taxon>Victivallaceae</taxon>
        <taxon>Victivallis</taxon>
    </lineage>
</organism>
<dbReference type="AlphaFoldDB" id="A0A844G9Y9"/>
<evidence type="ECO:0000313" key="2">
    <source>
        <dbReference type="Proteomes" id="UP000435649"/>
    </source>
</evidence>
<dbReference type="Proteomes" id="UP000435649">
    <property type="component" value="Unassembled WGS sequence"/>
</dbReference>
<proteinExistence type="predicted"/>
<reference evidence="1 2" key="1">
    <citation type="submission" date="2019-08" db="EMBL/GenBank/DDBJ databases">
        <title>In-depth cultivation of the pig gut microbiome towards novel bacterial diversity and tailored functional studies.</title>
        <authorList>
            <person name="Wylensek D."/>
            <person name="Hitch T.C.A."/>
            <person name="Clavel T."/>
        </authorList>
    </citation>
    <scope>NUCLEOTIDE SEQUENCE [LARGE SCALE GENOMIC DNA]</scope>
    <source>
        <strain evidence="1 2">BBE-744-WT-12</strain>
    </source>
</reference>
<dbReference type="EMBL" id="VUNS01000052">
    <property type="protein sequence ID" value="MST99754.1"/>
    <property type="molecule type" value="Genomic_DNA"/>
</dbReference>
<sequence length="277" mass="30770">MANEIRVEKCFYDLNEYMDYSGFLTQAEVPYLVFGVEEELAALNAVREASPEKLENLTRQTLEISERINQDIFKVLVTYEMDVFGGGNGDNEPEPSFAFDTGGGSKHVNQSIATVSKTPSDAPDYGGAISVDSEGNVNGIDITMPVMNFSETHYFRASKVSTAYKKRLAELTGTVNNGKFKGYAPGEVLFLGASGSRRGKHSDDDWEITFRFAVSPNRENLKIGDLTIKEKLGWDYLWVRYADEVSSDQKSLVKKPESAYVERVYQAADFGGLGIKQ</sequence>
<protein>
    <submittedName>
        <fullName evidence="1">Uncharacterized protein</fullName>
    </submittedName>
</protein>
<dbReference type="RefSeq" id="WP_154420916.1">
    <property type="nucleotide sequence ID" value="NZ_VUNS01000052.1"/>
</dbReference>
<name>A0A844G9Y9_9BACT</name>
<evidence type="ECO:0000313" key="1">
    <source>
        <dbReference type="EMBL" id="MST99754.1"/>
    </source>
</evidence>
<keyword evidence="2" id="KW-1185">Reference proteome</keyword>
<accession>A0A844G9Y9</accession>
<gene>
    <name evidence="1" type="ORF">FYJ85_22245</name>
</gene>